<dbReference type="InterPro" id="IPR007125">
    <property type="entry name" value="H2A/H2B/H3"/>
</dbReference>
<evidence type="ECO:0000313" key="7">
    <source>
        <dbReference type="EMBL" id="KAJ3176191.1"/>
    </source>
</evidence>
<dbReference type="PANTHER" id="PTHR45810">
    <property type="entry name" value="HISTONE H3.2"/>
    <property type="match status" value="1"/>
</dbReference>
<dbReference type="Proteomes" id="UP001212152">
    <property type="component" value="Unassembled WGS sequence"/>
</dbReference>
<feature type="compositionally biased region" description="Basic residues" evidence="5">
    <location>
        <begin position="1"/>
        <end position="15"/>
    </location>
</feature>
<name>A0AAD5XL52_9FUNG</name>
<sequence length="248" mass="26836">MSRPPSRRPSPRRPPHLAPGQPARALTVARSLAAPLAIPDATPLIDVDTWIAEHGLDSSTQYERHLANLLAEAQKLVATHDAADKRTHSKVQRRLKDIEYNSRPAAICSNSHLGSRADGSTRLSRSRSSTTAPYRRRYTSDAQVPNTRWARSAIEGLREAAEAFVIARFEDANLVAIHANRVTVMQKDLALVNVLRERVSGSGAQGPISYADRGRFDDAPEERRAAAAARAGAAAPQGQGGGDEEDEG</sequence>
<feature type="region of interest" description="Disordered" evidence="5">
    <location>
        <begin position="1"/>
        <end position="21"/>
    </location>
</feature>
<evidence type="ECO:0000256" key="2">
    <source>
        <dbReference type="ARBA" id="ARBA00010343"/>
    </source>
</evidence>
<comment type="caution">
    <text evidence="7">The sequence shown here is derived from an EMBL/GenBank/DDBJ whole genome shotgun (WGS) entry which is preliminary data.</text>
</comment>
<dbReference type="GO" id="GO:0030527">
    <property type="term" value="F:structural constituent of chromatin"/>
    <property type="evidence" value="ECO:0007669"/>
    <property type="project" value="InterPro"/>
</dbReference>
<keyword evidence="3" id="KW-0158">Chromosome</keyword>
<dbReference type="Gene3D" id="1.10.20.10">
    <property type="entry name" value="Histone, subunit A"/>
    <property type="match status" value="1"/>
</dbReference>
<evidence type="ECO:0000259" key="6">
    <source>
        <dbReference type="Pfam" id="PF00125"/>
    </source>
</evidence>
<comment type="subcellular location">
    <subcellularLocation>
        <location evidence="1">Chromosome</location>
    </subcellularLocation>
</comment>
<dbReference type="InterPro" id="IPR000164">
    <property type="entry name" value="Histone_H3/CENP-A"/>
</dbReference>
<evidence type="ECO:0000256" key="5">
    <source>
        <dbReference type="SAM" id="MobiDB-lite"/>
    </source>
</evidence>
<reference evidence="7" key="1">
    <citation type="submission" date="2020-05" db="EMBL/GenBank/DDBJ databases">
        <title>Phylogenomic resolution of chytrid fungi.</title>
        <authorList>
            <person name="Stajich J.E."/>
            <person name="Amses K."/>
            <person name="Simmons R."/>
            <person name="Seto K."/>
            <person name="Myers J."/>
            <person name="Bonds A."/>
            <person name="Quandt C.A."/>
            <person name="Barry K."/>
            <person name="Liu P."/>
            <person name="Grigoriev I."/>
            <person name="Longcore J.E."/>
            <person name="James T.Y."/>
        </authorList>
    </citation>
    <scope>NUCLEOTIDE SEQUENCE</scope>
    <source>
        <strain evidence="7">JEL0379</strain>
    </source>
</reference>
<feature type="region of interest" description="Disordered" evidence="5">
    <location>
        <begin position="109"/>
        <end position="139"/>
    </location>
</feature>
<feature type="compositionally biased region" description="Low complexity" evidence="5">
    <location>
        <begin position="120"/>
        <end position="131"/>
    </location>
</feature>
<evidence type="ECO:0000313" key="8">
    <source>
        <dbReference type="Proteomes" id="UP001212152"/>
    </source>
</evidence>
<feature type="region of interest" description="Disordered" evidence="5">
    <location>
        <begin position="202"/>
        <end position="248"/>
    </location>
</feature>
<dbReference type="PANTHER" id="PTHR45810:SF1">
    <property type="entry name" value="HISTONE H3-LIKE CENTROMERIC PROTEIN A"/>
    <property type="match status" value="1"/>
</dbReference>
<feature type="compositionally biased region" description="Low complexity" evidence="5">
    <location>
        <begin position="226"/>
        <end position="237"/>
    </location>
</feature>
<dbReference type="GO" id="GO:0000786">
    <property type="term" value="C:nucleosome"/>
    <property type="evidence" value="ECO:0007669"/>
    <property type="project" value="UniProtKB-KW"/>
</dbReference>
<dbReference type="SMART" id="SM00428">
    <property type="entry name" value="H3"/>
    <property type="match status" value="1"/>
</dbReference>
<accession>A0AAD5XL52</accession>
<dbReference type="SUPFAM" id="SSF47113">
    <property type="entry name" value="Histone-fold"/>
    <property type="match status" value="1"/>
</dbReference>
<gene>
    <name evidence="7" type="primary">CSE4_2</name>
    <name evidence="7" type="ORF">HDU87_005406</name>
</gene>
<dbReference type="GO" id="GO:0003677">
    <property type="term" value="F:DNA binding"/>
    <property type="evidence" value="ECO:0007669"/>
    <property type="project" value="UniProtKB-KW"/>
</dbReference>
<feature type="compositionally biased region" description="Basic and acidic residues" evidence="5">
    <location>
        <begin position="212"/>
        <end position="225"/>
    </location>
</feature>
<comment type="similarity">
    <text evidence="2">Belongs to the histone H3 family.</text>
</comment>
<keyword evidence="4" id="KW-0544">Nucleosome core</keyword>
<dbReference type="AlphaFoldDB" id="A0AAD5XL52"/>
<dbReference type="EMBL" id="JADGJQ010000043">
    <property type="protein sequence ID" value="KAJ3176191.1"/>
    <property type="molecule type" value="Genomic_DNA"/>
</dbReference>
<protein>
    <submittedName>
        <fullName evidence="7">Centromeric DNA-binding histone H3-like protein cse4</fullName>
    </submittedName>
</protein>
<evidence type="ECO:0000256" key="1">
    <source>
        <dbReference type="ARBA" id="ARBA00004286"/>
    </source>
</evidence>
<dbReference type="Pfam" id="PF00125">
    <property type="entry name" value="Histone"/>
    <property type="match status" value="1"/>
</dbReference>
<evidence type="ECO:0000256" key="3">
    <source>
        <dbReference type="ARBA" id="ARBA00022454"/>
    </source>
</evidence>
<evidence type="ECO:0000256" key="4">
    <source>
        <dbReference type="ARBA" id="ARBA00023269"/>
    </source>
</evidence>
<keyword evidence="8" id="KW-1185">Reference proteome</keyword>
<dbReference type="InterPro" id="IPR009072">
    <property type="entry name" value="Histone-fold"/>
</dbReference>
<dbReference type="GO" id="GO:0046982">
    <property type="term" value="F:protein heterodimerization activity"/>
    <property type="evidence" value="ECO:0007669"/>
    <property type="project" value="InterPro"/>
</dbReference>
<organism evidence="7 8">
    <name type="scientific">Geranomyces variabilis</name>
    <dbReference type="NCBI Taxonomy" id="109894"/>
    <lineage>
        <taxon>Eukaryota</taxon>
        <taxon>Fungi</taxon>
        <taxon>Fungi incertae sedis</taxon>
        <taxon>Chytridiomycota</taxon>
        <taxon>Chytridiomycota incertae sedis</taxon>
        <taxon>Chytridiomycetes</taxon>
        <taxon>Spizellomycetales</taxon>
        <taxon>Powellomycetaceae</taxon>
        <taxon>Geranomyces</taxon>
    </lineage>
</organism>
<proteinExistence type="inferred from homology"/>
<feature type="domain" description="Core Histone H2A/H2B/H3" evidence="6">
    <location>
        <begin position="145"/>
        <end position="192"/>
    </location>
</feature>
<keyword evidence="7" id="KW-0238">DNA-binding</keyword>